<dbReference type="AlphaFoldDB" id="A0AAE1H620"/>
<keyword evidence="13" id="KW-1185">Reference proteome</keyword>
<evidence type="ECO:0000259" key="11">
    <source>
        <dbReference type="PROSITE" id="PS50157"/>
    </source>
</evidence>
<evidence type="ECO:0000256" key="7">
    <source>
        <dbReference type="ARBA" id="ARBA00023163"/>
    </source>
</evidence>
<dbReference type="EMBL" id="JAHWGI010000440">
    <property type="protein sequence ID" value="KAK3915506.1"/>
    <property type="molecule type" value="Genomic_DNA"/>
</dbReference>
<evidence type="ECO:0000313" key="13">
    <source>
        <dbReference type="Proteomes" id="UP001219518"/>
    </source>
</evidence>
<dbReference type="FunFam" id="3.30.160.60:FF:001818">
    <property type="entry name" value="GDNF-inducible zinc finger protein 1 isoform X1"/>
    <property type="match status" value="1"/>
</dbReference>
<dbReference type="Proteomes" id="UP001219518">
    <property type="component" value="Unassembled WGS sequence"/>
</dbReference>
<dbReference type="InterPro" id="IPR036236">
    <property type="entry name" value="Znf_C2H2_sf"/>
</dbReference>
<evidence type="ECO:0000256" key="9">
    <source>
        <dbReference type="PROSITE-ProRule" id="PRU00042"/>
    </source>
</evidence>
<keyword evidence="7" id="KW-0804">Transcription</keyword>
<feature type="domain" description="C2H2-type" evidence="11">
    <location>
        <begin position="85"/>
        <end position="112"/>
    </location>
</feature>
<dbReference type="PANTHER" id="PTHR24394:SF44">
    <property type="entry name" value="ZINC FINGER PROTEIN 271-LIKE"/>
    <property type="match status" value="1"/>
</dbReference>
<comment type="subcellular location">
    <subcellularLocation>
        <location evidence="1">Nucleus</location>
    </subcellularLocation>
</comment>
<dbReference type="Gene3D" id="3.30.160.60">
    <property type="entry name" value="Classic Zinc Finger"/>
    <property type="match status" value="3"/>
</dbReference>
<dbReference type="PROSITE" id="PS00028">
    <property type="entry name" value="ZINC_FINGER_C2H2_1"/>
    <property type="match status" value="3"/>
</dbReference>
<feature type="domain" description="C2H2-type" evidence="11">
    <location>
        <begin position="113"/>
        <end position="140"/>
    </location>
</feature>
<dbReference type="GO" id="GO:0005634">
    <property type="term" value="C:nucleus"/>
    <property type="evidence" value="ECO:0007669"/>
    <property type="project" value="UniProtKB-SubCell"/>
</dbReference>
<keyword evidence="2" id="KW-0479">Metal-binding</keyword>
<evidence type="ECO:0000256" key="4">
    <source>
        <dbReference type="ARBA" id="ARBA00022771"/>
    </source>
</evidence>
<accession>A0AAE1H620</accession>
<keyword evidence="3" id="KW-0677">Repeat</keyword>
<keyword evidence="8" id="KW-0539">Nucleus</keyword>
<organism evidence="12 13">
    <name type="scientific">Frankliniella fusca</name>
    <dbReference type="NCBI Taxonomy" id="407009"/>
    <lineage>
        <taxon>Eukaryota</taxon>
        <taxon>Metazoa</taxon>
        <taxon>Ecdysozoa</taxon>
        <taxon>Arthropoda</taxon>
        <taxon>Hexapoda</taxon>
        <taxon>Insecta</taxon>
        <taxon>Pterygota</taxon>
        <taxon>Neoptera</taxon>
        <taxon>Paraneoptera</taxon>
        <taxon>Thysanoptera</taxon>
        <taxon>Terebrantia</taxon>
        <taxon>Thripoidea</taxon>
        <taxon>Thripidae</taxon>
        <taxon>Frankliniella</taxon>
    </lineage>
</organism>
<reference evidence="12" key="2">
    <citation type="journal article" date="2023" name="BMC Genomics">
        <title>Pest status, molecular evolution, and epigenetic factors derived from the genome assembly of Frankliniella fusca, a thysanopteran phytovirus vector.</title>
        <authorList>
            <person name="Catto M.A."/>
            <person name="Labadie P.E."/>
            <person name="Jacobson A.L."/>
            <person name="Kennedy G.G."/>
            <person name="Srinivasan R."/>
            <person name="Hunt B.G."/>
        </authorList>
    </citation>
    <scope>NUCLEOTIDE SEQUENCE</scope>
    <source>
        <strain evidence="12">PL_HMW_Pooled</strain>
    </source>
</reference>
<feature type="domain" description="C2H2-type" evidence="11">
    <location>
        <begin position="57"/>
        <end position="84"/>
    </location>
</feature>
<reference evidence="12" key="1">
    <citation type="submission" date="2021-07" db="EMBL/GenBank/DDBJ databases">
        <authorList>
            <person name="Catto M.A."/>
            <person name="Jacobson A."/>
            <person name="Kennedy G."/>
            <person name="Labadie P."/>
            <person name="Hunt B.G."/>
            <person name="Srinivasan R."/>
        </authorList>
    </citation>
    <scope>NUCLEOTIDE SEQUENCE</scope>
    <source>
        <strain evidence="12">PL_HMW_Pooled</strain>
        <tissue evidence="12">Head</tissue>
    </source>
</reference>
<dbReference type="GO" id="GO:0000981">
    <property type="term" value="F:DNA-binding transcription factor activity, RNA polymerase II-specific"/>
    <property type="evidence" value="ECO:0007669"/>
    <property type="project" value="TreeGrafter"/>
</dbReference>
<gene>
    <name evidence="12" type="ORF">KUF71_005813</name>
</gene>
<proteinExistence type="predicted"/>
<evidence type="ECO:0000256" key="3">
    <source>
        <dbReference type="ARBA" id="ARBA00022737"/>
    </source>
</evidence>
<protein>
    <submittedName>
        <fullName evidence="12">Protein glass</fullName>
    </submittedName>
</protein>
<dbReference type="FunFam" id="3.30.160.60:FF:000621">
    <property type="entry name" value="FLT3-interacting zinc finger 1"/>
    <property type="match status" value="1"/>
</dbReference>
<feature type="region of interest" description="Disordered" evidence="10">
    <location>
        <begin position="28"/>
        <end position="52"/>
    </location>
</feature>
<dbReference type="GO" id="GO:0008270">
    <property type="term" value="F:zinc ion binding"/>
    <property type="evidence" value="ECO:0007669"/>
    <property type="project" value="UniProtKB-KW"/>
</dbReference>
<evidence type="ECO:0000256" key="5">
    <source>
        <dbReference type="ARBA" id="ARBA00022833"/>
    </source>
</evidence>
<evidence type="ECO:0000256" key="2">
    <source>
        <dbReference type="ARBA" id="ARBA00022723"/>
    </source>
</evidence>
<dbReference type="InterPro" id="IPR013087">
    <property type="entry name" value="Znf_C2H2_type"/>
</dbReference>
<dbReference type="SMART" id="SM00355">
    <property type="entry name" value="ZnF_C2H2"/>
    <property type="match status" value="3"/>
</dbReference>
<evidence type="ECO:0000313" key="12">
    <source>
        <dbReference type="EMBL" id="KAK3915506.1"/>
    </source>
</evidence>
<dbReference type="Pfam" id="PF00096">
    <property type="entry name" value="zf-C2H2"/>
    <property type="match status" value="3"/>
</dbReference>
<dbReference type="PANTHER" id="PTHR24394">
    <property type="entry name" value="ZINC FINGER PROTEIN"/>
    <property type="match status" value="1"/>
</dbReference>
<keyword evidence="5" id="KW-0862">Zinc</keyword>
<comment type="caution">
    <text evidence="12">The sequence shown here is derived from an EMBL/GenBank/DDBJ whole genome shotgun (WGS) entry which is preliminary data.</text>
</comment>
<evidence type="ECO:0000256" key="6">
    <source>
        <dbReference type="ARBA" id="ARBA00023015"/>
    </source>
</evidence>
<sequence length="140" mass="15232">MDQQKGDGGPQHPMAVAYAWPQAEATTTAAGGGGGAAGAVWQRQRAPRGSGAAGNPFQCTLCGKVLSNRTSLNVHVRSHTGERPYRCTVCPAAFTDLSNWRRHRVVHTKAKRYQCQACPSRFSQSGNLRMHVRKHHPELS</sequence>
<dbReference type="FunFam" id="3.30.160.60:FF:000100">
    <property type="entry name" value="Zinc finger 45-like"/>
    <property type="match status" value="1"/>
</dbReference>
<dbReference type="PROSITE" id="PS50157">
    <property type="entry name" value="ZINC_FINGER_C2H2_2"/>
    <property type="match status" value="3"/>
</dbReference>
<keyword evidence="4 9" id="KW-0863">Zinc-finger</keyword>
<evidence type="ECO:0000256" key="8">
    <source>
        <dbReference type="ARBA" id="ARBA00023242"/>
    </source>
</evidence>
<evidence type="ECO:0000256" key="10">
    <source>
        <dbReference type="SAM" id="MobiDB-lite"/>
    </source>
</evidence>
<keyword evidence="6" id="KW-0805">Transcription regulation</keyword>
<evidence type="ECO:0000256" key="1">
    <source>
        <dbReference type="ARBA" id="ARBA00004123"/>
    </source>
</evidence>
<dbReference type="SUPFAM" id="SSF57667">
    <property type="entry name" value="beta-beta-alpha zinc fingers"/>
    <property type="match status" value="2"/>
</dbReference>
<name>A0AAE1H620_9NEOP</name>